<keyword evidence="1" id="KW-0732">Signal</keyword>
<name>A0AAJ1T315_9BACI</name>
<dbReference type="EMBL" id="JAUSUC010000029">
    <property type="protein sequence ID" value="MDQ0215872.1"/>
    <property type="molecule type" value="Genomic_DNA"/>
</dbReference>
<evidence type="ECO:0000256" key="1">
    <source>
        <dbReference type="SAM" id="SignalP"/>
    </source>
</evidence>
<protein>
    <recommendedName>
        <fullName evidence="4">Lipoprotein</fullName>
    </recommendedName>
</protein>
<feature type="signal peptide" evidence="1">
    <location>
        <begin position="1"/>
        <end position="19"/>
    </location>
</feature>
<keyword evidence="3" id="KW-1185">Reference proteome</keyword>
<evidence type="ECO:0000313" key="2">
    <source>
        <dbReference type="EMBL" id="MDQ0215872.1"/>
    </source>
</evidence>
<evidence type="ECO:0008006" key="4">
    <source>
        <dbReference type="Google" id="ProtNLM"/>
    </source>
</evidence>
<sequence length="208" mass="23237">MVKRLVLFVIIMLCLSACIGNSGQKVGEKPAKETKITIEPMKLTEKEQQMISQTGVEFIEYFKLNGGLKKDDDLVFAVDMYKKGEKEEVLSSDHVFQHRYKDEITSFGVSVSSNSDSNSEIMTILLGLPGGLTSSSIDSKMMGSTYGRNLAKKIQLKKNKPVFLAYWKGTTEDYITGPDKNDDGKFPARLKDSDLAIVYKVTLVDRTE</sequence>
<evidence type="ECO:0000313" key="3">
    <source>
        <dbReference type="Proteomes" id="UP001237207"/>
    </source>
</evidence>
<dbReference type="Proteomes" id="UP001237207">
    <property type="component" value="Unassembled WGS sequence"/>
</dbReference>
<reference evidence="2" key="1">
    <citation type="submission" date="2023-07" db="EMBL/GenBank/DDBJ databases">
        <title>Genomic Encyclopedia of Type Strains, Phase IV (KMG-IV): sequencing the most valuable type-strain genomes for metagenomic binning, comparative biology and taxonomic classification.</title>
        <authorList>
            <person name="Goeker M."/>
        </authorList>
    </citation>
    <scope>NUCLEOTIDE SEQUENCE</scope>
    <source>
        <strain evidence="2">DSM 23947</strain>
    </source>
</reference>
<accession>A0AAJ1T315</accession>
<organism evidence="2 3">
    <name type="scientific">Oikeobacillus pervagus</name>
    <dbReference type="NCBI Taxonomy" id="1325931"/>
    <lineage>
        <taxon>Bacteria</taxon>
        <taxon>Bacillati</taxon>
        <taxon>Bacillota</taxon>
        <taxon>Bacilli</taxon>
        <taxon>Bacillales</taxon>
        <taxon>Bacillaceae</taxon>
        <taxon>Oikeobacillus</taxon>
    </lineage>
</organism>
<gene>
    <name evidence="2" type="ORF">J2S13_002292</name>
</gene>
<dbReference type="AlphaFoldDB" id="A0AAJ1T315"/>
<proteinExistence type="predicted"/>
<comment type="caution">
    <text evidence="2">The sequence shown here is derived from an EMBL/GenBank/DDBJ whole genome shotgun (WGS) entry which is preliminary data.</text>
</comment>
<feature type="chain" id="PRO_5042562136" description="Lipoprotein" evidence="1">
    <location>
        <begin position="20"/>
        <end position="208"/>
    </location>
</feature>
<dbReference type="RefSeq" id="WP_307257869.1">
    <property type="nucleotide sequence ID" value="NZ_JAUSUC010000029.1"/>
</dbReference>